<reference evidence="28" key="2">
    <citation type="submission" date="2025-08" db="UniProtKB">
        <authorList>
            <consortium name="Ensembl"/>
        </authorList>
    </citation>
    <scope>IDENTIFICATION</scope>
</reference>
<dbReference type="CDD" id="cd00190">
    <property type="entry name" value="Tryp_SPc"/>
    <property type="match status" value="1"/>
</dbReference>
<evidence type="ECO:0000256" key="8">
    <source>
        <dbReference type="ARBA" id="ARBA00022536"/>
    </source>
</evidence>
<dbReference type="Gene3D" id="2.40.10.10">
    <property type="entry name" value="Trypsin-like serine proteases"/>
    <property type="match status" value="2"/>
</dbReference>
<dbReference type="Pfam" id="PF14670">
    <property type="entry name" value="FXa_inhibition"/>
    <property type="match status" value="1"/>
</dbReference>
<dbReference type="InterPro" id="IPR001254">
    <property type="entry name" value="Trypsin_dom"/>
</dbReference>
<keyword evidence="13 23" id="KW-0378">Hydrolase</keyword>
<evidence type="ECO:0000256" key="22">
    <source>
        <dbReference type="PROSITE-ProRule" id="PRU00076"/>
    </source>
</evidence>
<dbReference type="Pfam" id="PF00594">
    <property type="entry name" value="Gla"/>
    <property type="match status" value="1"/>
</dbReference>
<keyword evidence="19 22" id="KW-1015">Disulfide bond</keyword>
<dbReference type="PROSITE" id="PS50026">
    <property type="entry name" value="EGF_3"/>
    <property type="match status" value="1"/>
</dbReference>
<dbReference type="Gene3D" id="2.10.25.10">
    <property type="entry name" value="Laminin"/>
    <property type="match status" value="2"/>
</dbReference>
<name>A0A4W6EE57_LATCA</name>
<dbReference type="InterPro" id="IPR035972">
    <property type="entry name" value="GLA-like_dom_SF"/>
</dbReference>
<evidence type="ECO:0000256" key="15">
    <source>
        <dbReference type="ARBA" id="ARBA00022837"/>
    </source>
</evidence>
<evidence type="ECO:0000256" key="13">
    <source>
        <dbReference type="ARBA" id="ARBA00022801"/>
    </source>
</evidence>
<dbReference type="InterPro" id="IPR033116">
    <property type="entry name" value="TRYPSIN_SER"/>
</dbReference>
<evidence type="ECO:0000256" key="2">
    <source>
        <dbReference type="ARBA" id="ARBA00002741"/>
    </source>
</evidence>
<evidence type="ECO:0000256" key="12">
    <source>
        <dbReference type="ARBA" id="ARBA00022723"/>
    </source>
</evidence>
<dbReference type="GO" id="GO:0004252">
    <property type="term" value="F:serine-type endopeptidase activity"/>
    <property type="evidence" value="ECO:0007669"/>
    <property type="project" value="UniProtKB-EC"/>
</dbReference>
<dbReference type="InterPro" id="IPR009003">
    <property type="entry name" value="Peptidase_S1_PA"/>
</dbReference>
<evidence type="ECO:0000256" key="7">
    <source>
        <dbReference type="ARBA" id="ARBA00022525"/>
    </source>
</evidence>
<keyword evidence="10 23" id="KW-0645">Protease</keyword>
<dbReference type="SMART" id="SM00020">
    <property type="entry name" value="Tryp_SPc"/>
    <property type="match status" value="1"/>
</dbReference>
<proteinExistence type="predicted"/>
<comment type="subcellular location">
    <subcellularLocation>
        <location evidence="3">Secreted</location>
    </subcellularLocation>
</comment>
<dbReference type="SUPFAM" id="SSF50494">
    <property type="entry name" value="Trypsin-like serine proteases"/>
    <property type="match status" value="1"/>
</dbReference>
<keyword evidence="17" id="KW-0094">Blood coagulation</keyword>
<evidence type="ECO:0000256" key="24">
    <source>
        <dbReference type="SAM" id="MobiDB-lite"/>
    </source>
</evidence>
<dbReference type="PROSITE" id="PS00022">
    <property type="entry name" value="EGF_1"/>
    <property type="match status" value="1"/>
</dbReference>
<evidence type="ECO:0000256" key="6">
    <source>
        <dbReference type="ARBA" id="ARBA00022479"/>
    </source>
</evidence>
<dbReference type="InterPro" id="IPR000294">
    <property type="entry name" value="GLA_domain"/>
</dbReference>
<dbReference type="PROSITE" id="PS00010">
    <property type="entry name" value="ASX_HYDROXYL"/>
    <property type="match status" value="1"/>
</dbReference>
<dbReference type="SMART" id="SM00069">
    <property type="entry name" value="GLA"/>
    <property type="match status" value="1"/>
</dbReference>
<keyword evidence="8 22" id="KW-0245">EGF-like domain</keyword>
<dbReference type="InterPro" id="IPR017857">
    <property type="entry name" value="Coagulation_fac-like_Gla_dom"/>
</dbReference>
<evidence type="ECO:0000256" key="18">
    <source>
        <dbReference type="ARBA" id="ARBA00023145"/>
    </source>
</evidence>
<evidence type="ECO:0000256" key="20">
    <source>
        <dbReference type="ARBA" id="ARBA00023180"/>
    </source>
</evidence>
<reference evidence="29" key="1">
    <citation type="submission" date="2015-09" db="EMBL/GenBank/DDBJ databases">
        <authorList>
            <person name="Sai Rama Sridatta P."/>
        </authorList>
    </citation>
    <scope>NUCLEOTIDE SEQUENCE [LARGE SCALE GENOMIC DNA]</scope>
</reference>
<dbReference type="PROSITE" id="PS50998">
    <property type="entry name" value="GLA_2"/>
    <property type="match status" value="1"/>
</dbReference>
<dbReference type="SMART" id="SM00179">
    <property type="entry name" value="EGF_CA"/>
    <property type="match status" value="1"/>
</dbReference>
<dbReference type="PROSITE" id="PS00134">
    <property type="entry name" value="TRYPSIN_HIS"/>
    <property type="match status" value="1"/>
</dbReference>
<keyword evidence="20" id="KW-0325">Glycoprotein</keyword>
<keyword evidence="16" id="KW-0460">Magnesium</keyword>
<sequence>MNTPVCCCVHGCLNSTFSRQSLDFFSLNKHATNCECTCANRVLYFGVMVQCVSVETSQQFGMELISLSLLSLLLLGFQLGSGAPASGSGPVFLSGQAADSVLRRQKRYNTGVFEELLEGNLERECTEEVCDLEEAREIFENDEKTMEFWAGYIDGNQCASSPCLNQGTCEDHLGYYTCLCPQGFTGMRCEIAVVKRCDVNNGDCMHFCESMSTFGARCSCATGYRLLEDGVTCEAETKFPCGRTALTEVSAVLTRSLFWRENVSLQNTTSQAYVTTTTSPPSTPASTTAISTAFPTTTDPVAGATTEEPPRPFKRIVGGKEVAPGEIPWQVALILRSTGALFCGGSILRERWVITAAHCLAEAQGKFFIRVGEHNIYINEGTEHDYDVLEQHMHPLYNASVSLYNHDIALLYLKTPITFSTTVRPICIGPKAFTEELVKHSSPATVSGWGRTRFLGSMASTLQKVEVPFTDRTECKHSSSARITPVMFCAGYYNEAKDACQGDSGGPHTNSIHDTWFLTGIVSWGEECAKDGKFGVYTRVSLYYRWITHVMGITKRRLASYIEDPDP</sequence>
<keyword evidence="18" id="KW-0865">Zymogen</keyword>
<evidence type="ECO:0000256" key="10">
    <source>
        <dbReference type="ARBA" id="ARBA00022670"/>
    </source>
</evidence>
<evidence type="ECO:0000256" key="19">
    <source>
        <dbReference type="ARBA" id="ARBA00023157"/>
    </source>
</evidence>
<dbReference type="Pfam" id="PF00089">
    <property type="entry name" value="Trypsin"/>
    <property type="match status" value="1"/>
</dbReference>
<dbReference type="InterPro" id="IPR018114">
    <property type="entry name" value="TRYPSIN_HIS"/>
</dbReference>
<feature type="domain" description="Peptidase S1" evidence="26">
    <location>
        <begin position="316"/>
        <end position="552"/>
    </location>
</feature>
<dbReference type="InterPro" id="IPR018097">
    <property type="entry name" value="EGF_Ca-bd_CS"/>
</dbReference>
<keyword evidence="7" id="KW-0964">Secreted</keyword>
<evidence type="ECO:0000256" key="11">
    <source>
        <dbReference type="ARBA" id="ARBA00022696"/>
    </source>
</evidence>
<keyword evidence="12" id="KW-0479">Metal-binding</keyword>
<dbReference type="GO" id="GO:0005615">
    <property type="term" value="C:extracellular space"/>
    <property type="evidence" value="ECO:0007669"/>
    <property type="project" value="TreeGrafter"/>
</dbReference>
<organism evidence="28 29">
    <name type="scientific">Lates calcarifer</name>
    <name type="common">Barramundi</name>
    <name type="synonym">Holocentrus calcarifer</name>
    <dbReference type="NCBI Taxonomy" id="8187"/>
    <lineage>
        <taxon>Eukaryota</taxon>
        <taxon>Metazoa</taxon>
        <taxon>Chordata</taxon>
        <taxon>Craniata</taxon>
        <taxon>Vertebrata</taxon>
        <taxon>Euteleostomi</taxon>
        <taxon>Actinopterygii</taxon>
        <taxon>Neopterygii</taxon>
        <taxon>Teleostei</taxon>
        <taxon>Neoteleostei</taxon>
        <taxon>Acanthomorphata</taxon>
        <taxon>Carangaria</taxon>
        <taxon>Carangaria incertae sedis</taxon>
        <taxon>Centropomidae</taxon>
        <taxon>Lates</taxon>
    </lineage>
</organism>
<dbReference type="PROSITE" id="PS01186">
    <property type="entry name" value="EGF_2"/>
    <property type="match status" value="1"/>
</dbReference>
<evidence type="ECO:0000259" key="26">
    <source>
        <dbReference type="PROSITE" id="PS50240"/>
    </source>
</evidence>
<dbReference type="InterPro" id="IPR001881">
    <property type="entry name" value="EGF-like_Ca-bd_dom"/>
</dbReference>
<evidence type="ECO:0000256" key="17">
    <source>
        <dbReference type="ARBA" id="ARBA00023084"/>
    </source>
</evidence>
<comment type="function">
    <text evidence="2">Factor IX is a vitamin K-dependent plasma protein that participates in the intrinsic pathway of blood coagulation by converting factor X to its active form in the presence of Ca(2+) ions, phospholipids, and factor VIIIa.</text>
</comment>
<keyword evidence="9" id="KW-0597">Phosphoprotein</keyword>
<evidence type="ECO:0000259" key="27">
    <source>
        <dbReference type="PROSITE" id="PS50998"/>
    </source>
</evidence>
<dbReference type="AlphaFoldDB" id="A0A4W6EE57"/>
<keyword evidence="15" id="KW-0106">Calcium</keyword>
<dbReference type="PROSITE" id="PS01187">
    <property type="entry name" value="EGF_CA"/>
    <property type="match status" value="1"/>
</dbReference>
<feature type="disulfide bond" evidence="22">
    <location>
        <begin position="180"/>
        <end position="189"/>
    </location>
</feature>
<dbReference type="PRINTS" id="PR00001">
    <property type="entry name" value="GLABLOOD"/>
</dbReference>
<keyword evidence="11" id="KW-0356">Hemostasis</keyword>
<feature type="compositionally biased region" description="Low complexity" evidence="24">
    <location>
        <begin position="274"/>
        <end position="298"/>
    </location>
</feature>
<protein>
    <recommendedName>
        <fullName evidence="5">Coagulation factor IX</fullName>
        <ecNumber evidence="4">3.4.21.22</ecNumber>
    </recommendedName>
    <alternativeName>
        <fullName evidence="21">Christmas factor</fullName>
    </alternativeName>
</protein>
<dbReference type="PANTHER" id="PTHR24278">
    <property type="entry name" value="COAGULATION FACTOR"/>
    <property type="match status" value="1"/>
</dbReference>
<dbReference type="Ensembl" id="ENSLCAT00010036727.1">
    <property type="protein sequence ID" value="ENSLCAP00010035885.1"/>
    <property type="gene ID" value="ENSLCAG00010016828.1"/>
</dbReference>
<evidence type="ECO:0000256" key="1">
    <source>
        <dbReference type="ARBA" id="ARBA00001368"/>
    </source>
</evidence>
<dbReference type="EC" id="3.4.21.22" evidence="4"/>
<dbReference type="FunFam" id="2.40.10.10:FF:000013">
    <property type="entry name" value="Coagulation factor X"/>
    <property type="match status" value="1"/>
</dbReference>
<dbReference type="Gene3D" id="4.10.740.10">
    <property type="entry name" value="Coagulation Factor IX"/>
    <property type="match status" value="1"/>
</dbReference>
<dbReference type="PROSITE" id="PS00011">
    <property type="entry name" value="GLA_1"/>
    <property type="match status" value="1"/>
</dbReference>
<comment type="caution">
    <text evidence="22">Lacks conserved residue(s) required for the propagation of feature annotation.</text>
</comment>
<dbReference type="Proteomes" id="UP000314980">
    <property type="component" value="Unassembled WGS sequence"/>
</dbReference>
<dbReference type="GO" id="GO:0005509">
    <property type="term" value="F:calcium ion binding"/>
    <property type="evidence" value="ECO:0007669"/>
    <property type="project" value="InterPro"/>
</dbReference>
<dbReference type="CDD" id="cd00054">
    <property type="entry name" value="EGF_CA"/>
    <property type="match status" value="1"/>
</dbReference>
<evidence type="ECO:0000256" key="3">
    <source>
        <dbReference type="ARBA" id="ARBA00004613"/>
    </source>
</evidence>
<evidence type="ECO:0000256" key="21">
    <source>
        <dbReference type="ARBA" id="ARBA00031357"/>
    </source>
</evidence>
<evidence type="ECO:0000313" key="29">
    <source>
        <dbReference type="Proteomes" id="UP000314980"/>
    </source>
</evidence>
<dbReference type="FunCoup" id="A0A4W6EE57">
    <property type="interactions" value="631"/>
</dbReference>
<dbReference type="GO" id="GO:0006508">
    <property type="term" value="P:proteolysis"/>
    <property type="evidence" value="ECO:0007669"/>
    <property type="project" value="UniProtKB-KW"/>
</dbReference>
<feature type="domain" description="Gla" evidence="27">
    <location>
        <begin position="108"/>
        <end position="154"/>
    </location>
</feature>
<dbReference type="STRING" id="8187.ENSLCAP00010035885"/>
<dbReference type="PROSITE" id="PS50240">
    <property type="entry name" value="TRYPSIN_DOM"/>
    <property type="match status" value="1"/>
</dbReference>
<dbReference type="SUPFAM" id="SSF57630">
    <property type="entry name" value="GLA-domain"/>
    <property type="match status" value="1"/>
</dbReference>
<dbReference type="InParanoid" id="A0A4W6EE57"/>
<dbReference type="GO" id="GO:0007596">
    <property type="term" value="P:blood coagulation"/>
    <property type="evidence" value="ECO:0007669"/>
    <property type="project" value="UniProtKB-KW"/>
</dbReference>
<dbReference type="InterPro" id="IPR043504">
    <property type="entry name" value="Peptidase_S1_PA_chymotrypsin"/>
</dbReference>
<dbReference type="InterPro" id="IPR000152">
    <property type="entry name" value="EGF-type_Asp/Asn_hydroxyl_site"/>
</dbReference>
<evidence type="ECO:0000313" key="28">
    <source>
        <dbReference type="Ensembl" id="ENSLCAP00010035885.1"/>
    </source>
</evidence>
<feature type="domain" description="EGF-like" evidence="25">
    <location>
        <begin position="154"/>
        <end position="190"/>
    </location>
</feature>
<dbReference type="InterPro" id="IPR001314">
    <property type="entry name" value="Peptidase_S1A"/>
</dbReference>
<feature type="region of interest" description="Disordered" evidence="24">
    <location>
        <begin position="274"/>
        <end position="312"/>
    </location>
</feature>
<evidence type="ECO:0000256" key="5">
    <source>
        <dbReference type="ARBA" id="ARBA00019454"/>
    </source>
</evidence>
<dbReference type="SUPFAM" id="SSF57196">
    <property type="entry name" value="EGF/Laminin"/>
    <property type="match status" value="1"/>
</dbReference>
<dbReference type="PRINTS" id="PR00722">
    <property type="entry name" value="CHYMOTRYPSIN"/>
</dbReference>
<dbReference type="FunFam" id="4.10.740.10:FF:000001">
    <property type="entry name" value="vitamin K-dependent protein S"/>
    <property type="match status" value="1"/>
</dbReference>
<evidence type="ECO:0000256" key="4">
    <source>
        <dbReference type="ARBA" id="ARBA00012066"/>
    </source>
</evidence>
<reference evidence="28" key="3">
    <citation type="submission" date="2025-09" db="UniProtKB">
        <authorList>
            <consortium name="Ensembl"/>
        </authorList>
    </citation>
    <scope>IDENTIFICATION</scope>
</reference>
<evidence type="ECO:0000256" key="23">
    <source>
        <dbReference type="RuleBase" id="RU363034"/>
    </source>
</evidence>
<evidence type="ECO:0000256" key="14">
    <source>
        <dbReference type="ARBA" id="ARBA00022825"/>
    </source>
</evidence>
<accession>A0A4W6EE57</accession>
<dbReference type="GeneTree" id="ENSGT00940000166780"/>
<comment type="catalytic activity">
    <reaction evidence="1">
        <text>Selective cleavage of Arg-|-Ile bond in factor X to form factor Xa.</text>
        <dbReference type="EC" id="3.4.21.22"/>
    </reaction>
</comment>
<dbReference type="Pfam" id="PF00008">
    <property type="entry name" value="EGF"/>
    <property type="match status" value="1"/>
</dbReference>
<keyword evidence="14 23" id="KW-0720">Serine protease</keyword>
<dbReference type="SMART" id="SM00181">
    <property type="entry name" value="EGF"/>
    <property type="match status" value="2"/>
</dbReference>
<dbReference type="InterPro" id="IPR000742">
    <property type="entry name" value="EGF"/>
</dbReference>
<keyword evidence="6" id="KW-0301">Gamma-carboxyglutamic acid</keyword>
<evidence type="ECO:0000259" key="25">
    <source>
        <dbReference type="PROSITE" id="PS50026"/>
    </source>
</evidence>
<dbReference type="PROSITE" id="PS00135">
    <property type="entry name" value="TRYPSIN_SER"/>
    <property type="match status" value="1"/>
</dbReference>
<keyword evidence="29" id="KW-1185">Reference proteome</keyword>
<evidence type="ECO:0000256" key="16">
    <source>
        <dbReference type="ARBA" id="ARBA00022842"/>
    </source>
</evidence>
<dbReference type="InterPro" id="IPR050442">
    <property type="entry name" value="Peptidase_S1_coag_factors"/>
</dbReference>
<dbReference type="PANTHER" id="PTHR24278:SF31">
    <property type="entry name" value="COAGULATION FACTOR IX"/>
    <property type="match status" value="1"/>
</dbReference>
<evidence type="ECO:0000256" key="9">
    <source>
        <dbReference type="ARBA" id="ARBA00022553"/>
    </source>
</evidence>
<dbReference type="FunFam" id="2.10.25.10:FF:000162">
    <property type="entry name" value="Coagulation factor X (Predicted)"/>
    <property type="match status" value="1"/>
</dbReference>